<keyword evidence="2" id="KW-0677">Repeat</keyword>
<accession>A0A5K1GG33</accession>
<dbReference type="Gene3D" id="1.25.40.10">
    <property type="entry name" value="Tetratricopeptide repeat domain"/>
    <property type="match status" value="6"/>
</dbReference>
<dbReference type="PROSITE" id="PS51375">
    <property type="entry name" value="PPR"/>
    <property type="match status" value="9"/>
</dbReference>
<gene>
    <name evidence="4" type="ORF">NYM_LOCUS28353</name>
</gene>
<name>A0A5K1GG33_9MAGN</name>
<feature type="repeat" description="PPR" evidence="3">
    <location>
        <begin position="530"/>
        <end position="564"/>
    </location>
</feature>
<evidence type="ECO:0000313" key="4">
    <source>
        <dbReference type="EMBL" id="VVW74040.1"/>
    </source>
</evidence>
<comment type="similarity">
    <text evidence="1">Belongs to the PPR family. P subfamily.</text>
</comment>
<dbReference type="PANTHER" id="PTHR46128:SF201">
    <property type="entry name" value="(RAPE) HYPOTHETICAL PROTEIN"/>
    <property type="match status" value="1"/>
</dbReference>
<dbReference type="Pfam" id="PF12854">
    <property type="entry name" value="PPR_1"/>
    <property type="match status" value="1"/>
</dbReference>
<evidence type="ECO:0000256" key="1">
    <source>
        <dbReference type="ARBA" id="ARBA00007626"/>
    </source>
</evidence>
<dbReference type="InterPro" id="IPR050872">
    <property type="entry name" value="PPR_P_subfamily"/>
</dbReference>
<feature type="repeat" description="PPR" evidence="3">
    <location>
        <begin position="288"/>
        <end position="322"/>
    </location>
</feature>
<feature type="repeat" description="PPR" evidence="3">
    <location>
        <begin position="460"/>
        <end position="494"/>
    </location>
</feature>
<dbReference type="Pfam" id="PF01535">
    <property type="entry name" value="PPR"/>
    <property type="match status" value="1"/>
</dbReference>
<protein>
    <recommendedName>
        <fullName evidence="5">Pentacotripeptide-repeat region of PRORP domain-containing protein</fullName>
    </recommendedName>
</protein>
<dbReference type="InterPro" id="IPR002885">
    <property type="entry name" value="PPR_rpt"/>
</dbReference>
<proteinExistence type="inferred from homology"/>
<evidence type="ECO:0008006" key="5">
    <source>
        <dbReference type="Google" id="ProtNLM"/>
    </source>
</evidence>
<dbReference type="PANTHER" id="PTHR46128">
    <property type="entry name" value="MITOCHONDRIAL GROUP I INTRON SPLICING FACTOR CCM1"/>
    <property type="match status" value="1"/>
</dbReference>
<dbReference type="Gramene" id="NC9G0283480.1">
    <property type="protein sequence ID" value="NC9G0283480.1:cds"/>
    <property type="gene ID" value="NC9G0283480"/>
</dbReference>
<feature type="repeat" description="PPR" evidence="3">
    <location>
        <begin position="565"/>
        <end position="599"/>
    </location>
</feature>
<feature type="repeat" description="PPR" evidence="3">
    <location>
        <begin position="355"/>
        <end position="389"/>
    </location>
</feature>
<dbReference type="EMBL" id="LR721787">
    <property type="protein sequence ID" value="VVW74040.1"/>
    <property type="molecule type" value="Genomic_DNA"/>
</dbReference>
<sequence length="673" mass="76292">MRVKLIPFLGNSSKRLFFVAKSGQYRVFSIRGLGFASLLRLEDEPVVATDEPPSRRSISVVAKSAKLDFAKRAFFILRKCGWDFGLSNGIPFTFDESNVPNLLNDVFDSSSDAQLTFDFFRWLERQKESPHGIRSVCTMIHLLVSANMNHAAVSLVSGLIRSYRDHFDCSHVMFDAIDRTRRDKRPYATVYSMFISCFLEVRMINEALDFISRMLLLGLSPSSKACNSVISLLLGLKQFARAWELLAQFGCSNTILVSLFVNSFCDEGDILLASKLLFSMRDYGSKPDVVTYTMLLNALSKRGNVREANALLYKMTETGVTPDIVSVSVVIDGYSKLGRWDKALNVLRKSGFRPDIFVYNSFISTLCRVGCVVEATELFDEMCHVGLSPDCHSYTAIISGYCNIANMSRARKYLCEMLKKGFNQGIVTFTVLIRGYCKARDLEEAEYLLRLMLVDRIQPDIFIYNALIDGHSKNGNMHKAFEWLDCMKKMGVSPDITTYNIIIHGLVRKGFLRESHQIVDELVRRGFCPDQFTYTNIIDGYSRGGNFREAFLIWCYMSEKGIQPDVVTCSALLNGLCKAHRMEEASALFQRLLYAGLKPDRIVYNDLIHGYCNEGNIPEISRLINMMLRERIYPDAMTYRSLVKAFEKNRAEHALEHAATAIKKLLSKNGVCI</sequence>
<dbReference type="AlphaFoldDB" id="A0A5K1GG33"/>
<dbReference type="Pfam" id="PF13041">
    <property type="entry name" value="PPR_2"/>
    <property type="match status" value="5"/>
</dbReference>
<dbReference type="SUPFAM" id="SSF81901">
    <property type="entry name" value="HCP-like"/>
    <property type="match status" value="1"/>
</dbReference>
<reference evidence="4" key="1">
    <citation type="submission" date="2019-09" db="EMBL/GenBank/DDBJ databases">
        <authorList>
            <person name="Zhang L."/>
        </authorList>
    </citation>
    <scope>NUCLEOTIDE SEQUENCE</scope>
</reference>
<feature type="repeat" description="PPR" evidence="3">
    <location>
        <begin position="600"/>
        <end position="634"/>
    </location>
</feature>
<evidence type="ECO:0000256" key="2">
    <source>
        <dbReference type="ARBA" id="ARBA00022737"/>
    </source>
</evidence>
<evidence type="ECO:0000256" key="3">
    <source>
        <dbReference type="PROSITE-ProRule" id="PRU00708"/>
    </source>
</evidence>
<feature type="repeat" description="PPR" evidence="3">
    <location>
        <begin position="495"/>
        <end position="529"/>
    </location>
</feature>
<organism evidence="4">
    <name type="scientific">Nymphaea colorata</name>
    <name type="common">pocket water lily</name>
    <dbReference type="NCBI Taxonomy" id="210225"/>
    <lineage>
        <taxon>Eukaryota</taxon>
        <taxon>Viridiplantae</taxon>
        <taxon>Streptophyta</taxon>
        <taxon>Embryophyta</taxon>
        <taxon>Tracheophyta</taxon>
        <taxon>Spermatophyta</taxon>
        <taxon>Magnoliopsida</taxon>
        <taxon>Nymphaeales</taxon>
        <taxon>Nymphaeaceae</taxon>
        <taxon>Nymphaea</taxon>
    </lineage>
</organism>
<feature type="repeat" description="PPR" evidence="3">
    <location>
        <begin position="425"/>
        <end position="459"/>
    </location>
</feature>
<feature type="repeat" description="PPR" evidence="3">
    <location>
        <begin position="390"/>
        <end position="424"/>
    </location>
</feature>
<dbReference type="NCBIfam" id="TIGR00756">
    <property type="entry name" value="PPR"/>
    <property type="match status" value="10"/>
</dbReference>
<dbReference type="InterPro" id="IPR011990">
    <property type="entry name" value="TPR-like_helical_dom_sf"/>
</dbReference>